<feature type="domain" description="TonB-dependent receptor plug" evidence="14">
    <location>
        <begin position="51"/>
        <end position="148"/>
    </location>
</feature>
<evidence type="ECO:0000256" key="2">
    <source>
        <dbReference type="ARBA" id="ARBA00022448"/>
    </source>
</evidence>
<evidence type="ECO:0000256" key="8">
    <source>
        <dbReference type="ARBA" id="ARBA00023136"/>
    </source>
</evidence>
<comment type="subcellular location">
    <subcellularLocation>
        <location evidence="1 10">Cell outer membrane</location>
        <topology evidence="1 10">Multi-pass membrane protein</topology>
    </subcellularLocation>
</comment>
<dbReference type="GO" id="GO:0006811">
    <property type="term" value="P:monoatomic ion transport"/>
    <property type="evidence" value="ECO:0007669"/>
    <property type="project" value="UniProtKB-KW"/>
</dbReference>
<dbReference type="InterPro" id="IPR037066">
    <property type="entry name" value="Plug_dom_sf"/>
</dbReference>
<evidence type="ECO:0000313" key="15">
    <source>
        <dbReference type="EMBL" id="TNH40538.1"/>
    </source>
</evidence>
<evidence type="ECO:0000256" key="5">
    <source>
        <dbReference type="ARBA" id="ARBA00022729"/>
    </source>
</evidence>
<keyword evidence="3 10" id="KW-1134">Transmembrane beta strand</keyword>
<evidence type="ECO:0000256" key="9">
    <source>
        <dbReference type="ARBA" id="ARBA00023237"/>
    </source>
</evidence>
<dbReference type="Gene3D" id="2.40.170.20">
    <property type="entry name" value="TonB-dependent receptor, beta-barrel domain"/>
    <property type="match status" value="1"/>
</dbReference>
<dbReference type="Pfam" id="PF00593">
    <property type="entry name" value="TonB_dep_Rec_b-barrel"/>
    <property type="match status" value="1"/>
</dbReference>
<dbReference type="SUPFAM" id="SSF56935">
    <property type="entry name" value="Porins"/>
    <property type="match status" value="1"/>
</dbReference>
<dbReference type="InterPro" id="IPR036942">
    <property type="entry name" value="Beta-barrel_TonB_sf"/>
</dbReference>
<keyword evidence="15" id="KW-0675">Receptor</keyword>
<dbReference type="InterPro" id="IPR039426">
    <property type="entry name" value="TonB-dep_rcpt-like"/>
</dbReference>
<dbReference type="InterPro" id="IPR012910">
    <property type="entry name" value="Plug_dom"/>
</dbReference>
<evidence type="ECO:0000256" key="1">
    <source>
        <dbReference type="ARBA" id="ARBA00004571"/>
    </source>
</evidence>
<evidence type="ECO:0000313" key="16">
    <source>
        <dbReference type="Proteomes" id="UP000304880"/>
    </source>
</evidence>
<keyword evidence="7 11" id="KW-0798">TonB box</keyword>
<evidence type="ECO:0000256" key="10">
    <source>
        <dbReference type="PROSITE-ProRule" id="PRU01360"/>
    </source>
</evidence>
<dbReference type="Pfam" id="PF07715">
    <property type="entry name" value="Plug"/>
    <property type="match status" value="1"/>
</dbReference>
<comment type="similarity">
    <text evidence="10 11">Belongs to the TonB-dependent receptor family.</text>
</comment>
<evidence type="ECO:0000256" key="4">
    <source>
        <dbReference type="ARBA" id="ARBA00022692"/>
    </source>
</evidence>
<gene>
    <name evidence="15" type="ORF">FHD67_04865</name>
</gene>
<dbReference type="Proteomes" id="UP000304880">
    <property type="component" value="Unassembled WGS sequence"/>
</dbReference>
<keyword evidence="16" id="KW-1185">Reference proteome</keyword>
<evidence type="ECO:0000256" key="12">
    <source>
        <dbReference type="SAM" id="SignalP"/>
    </source>
</evidence>
<comment type="caution">
    <text evidence="15">The sequence shown here is derived from an EMBL/GenBank/DDBJ whole genome shotgun (WGS) entry which is preliminary data.</text>
</comment>
<accession>A0A5C4R9F2</accession>
<reference evidence="15 16" key="1">
    <citation type="submission" date="2019-06" db="EMBL/GenBank/DDBJ databases">
        <authorList>
            <person name="Li J."/>
        </authorList>
    </citation>
    <scope>NUCLEOTIDE SEQUENCE [LARGE SCALE GENOMIC DNA]</scope>
    <source>
        <strain evidence="15 16">CGMCC 1.8012</strain>
    </source>
</reference>
<keyword evidence="6" id="KW-0406">Ion transport</keyword>
<evidence type="ECO:0000256" key="11">
    <source>
        <dbReference type="RuleBase" id="RU003357"/>
    </source>
</evidence>
<dbReference type="PANTHER" id="PTHR30069:SF53">
    <property type="entry name" value="COLICIN I RECEPTOR-RELATED"/>
    <property type="match status" value="1"/>
</dbReference>
<dbReference type="Gene3D" id="2.170.130.10">
    <property type="entry name" value="TonB-dependent receptor, plug domain"/>
    <property type="match status" value="1"/>
</dbReference>
<dbReference type="EMBL" id="VDDC01000008">
    <property type="protein sequence ID" value="TNH40538.1"/>
    <property type="molecule type" value="Genomic_DNA"/>
</dbReference>
<organism evidence="15 16">
    <name type="scientific">Paracoccus haeundaensis</name>
    <dbReference type="NCBI Taxonomy" id="225362"/>
    <lineage>
        <taxon>Bacteria</taxon>
        <taxon>Pseudomonadati</taxon>
        <taxon>Pseudomonadota</taxon>
        <taxon>Alphaproteobacteria</taxon>
        <taxon>Rhodobacterales</taxon>
        <taxon>Paracoccaceae</taxon>
        <taxon>Paracoccus</taxon>
    </lineage>
</organism>
<dbReference type="RefSeq" id="WP_139598011.1">
    <property type="nucleotide sequence ID" value="NZ_VDDC01000008.1"/>
</dbReference>
<feature type="chain" id="PRO_5022818607" evidence="12">
    <location>
        <begin position="19"/>
        <end position="630"/>
    </location>
</feature>
<feature type="domain" description="TonB-dependent receptor-like beta-barrel" evidence="13">
    <location>
        <begin position="203"/>
        <end position="604"/>
    </location>
</feature>
<dbReference type="InterPro" id="IPR000531">
    <property type="entry name" value="Beta-barrel_TonB"/>
</dbReference>
<protein>
    <submittedName>
        <fullName evidence="15">TonB-dependent receptor</fullName>
    </submittedName>
</protein>
<keyword evidence="8 10" id="KW-0472">Membrane</keyword>
<dbReference type="GO" id="GO:0009279">
    <property type="term" value="C:cell outer membrane"/>
    <property type="evidence" value="ECO:0007669"/>
    <property type="project" value="UniProtKB-SubCell"/>
</dbReference>
<proteinExistence type="inferred from homology"/>
<evidence type="ECO:0000256" key="7">
    <source>
        <dbReference type="ARBA" id="ARBA00023077"/>
    </source>
</evidence>
<dbReference type="PROSITE" id="PS52016">
    <property type="entry name" value="TONB_DEPENDENT_REC_3"/>
    <property type="match status" value="1"/>
</dbReference>
<dbReference type="GO" id="GO:0015889">
    <property type="term" value="P:cobalamin transport"/>
    <property type="evidence" value="ECO:0007669"/>
    <property type="project" value="TreeGrafter"/>
</dbReference>
<evidence type="ECO:0000256" key="6">
    <source>
        <dbReference type="ARBA" id="ARBA00023065"/>
    </source>
</evidence>
<keyword evidence="2 10" id="KW-0813">Transport</keyword>
<dbReference type="CDD" id="cd01347">
    <property type="entry name" value="ligand_gated_channel"/>
    <property type="match status" value="1"/>
</dbReference>
<evidence type="ECO:0000259" key="13">
    <source>
        <dbReference type="Pfam" id="PF00593"/>
    </source>
</evidence>
<keyword evidence="5 12" id="KW-0732">Signal</keyword>
<evidence type="ECO:0000256" key="3">
    <source>
        <dbReference type="ARBA" id="ARBA00022452"/>
    </source>
</evidence>
<feature type="signal peptide" evidence="12">
    <location>
        <begin position="1"/>
        <end position="18"/>
    </location>
</feature>
<dbReference type="PANTHER" id="PTHR30069">
    <property type="entry name" value="TONB-DEPENDENT OUTER MEMBRANE RECEPTOR"/>
    <property type="match status" value="1"/>
</dbReference>
<dbReference type="AlphaFoldDB" id="A0A5C4R9F2"/>
<name>A0A5C4R9F2_9RHOB</name>
<keyword evidence="9 10" id="KW-0998">Cell outer membrane</keyword>
<keyword evidence="4 10" id="KW-0812">Transmembrane</keyword>
<sequence>MRRPICLLATLVALPVTAAAQGAAPGEPILLDEIVLTAGITPVAQDGYARAHTVLTATEIEDRGIATVQDALRALPGVSVSGSGASIAQVRIRGAEANHTLILIDGIEAAGGEDEYVLTGLETTDIDRIEVLRGPQSVFYGSNASAGVINIITRDAPQGLSYGGSVEAGNGGAASVHVSRRGERGGLRLSLSARDDLGYDQSGDGGGKDGINRKTAVLSGDVLATDDLRLGVALRQSTEDYGFDAENFAATDAESYLVDADLFGRRDEFQGGVWAEYTALDGRLVQRLDYQHSITRQSQDNSPFRRGQTEKLKYRASLGLDGSAADASQLLNLLAEHQRDSNSTAPGQSREMSSVALEYRAMLASGLDVQAGLRHDANRVFADFTSWNLGLSWQMPDRPFRLHASAGTGLVNPSYFELYADAGFFGTVYQGNPDLRPEKNSGFDLGVEAQLPDGRGTIDVTYFNETLEDEITDYLVGIEDGVAFYSYRNQSGESPRQGVEVAARILATDSLTLGASYTYLDAENPDGSVKTRRPRHEAGLTATLAILDGRGSVTGDLRHVAGTFDAQIWNDGIVEELPSYTVVNLAAGYDLTPNVRATARVVNLFDRDYSDVWGFANQGRTGTIGLQARW</sequence>
<evidence type="ECO:0000259" key="14">
    <source>
        <dbReference type="Pfam" id="PF07715"/>
    </source>
</evidence>